<evidence type="ECO:0000256" key="4">
    <source>
        <dbReference type="ARBA" id="ARBA00022989"/>
    </source>
</evidence>
<sequence>MDLTLFLSFLTATAIIVCTPGPSVALASSQAVRYGPESAMICVAGDALGSVVHIIVATASLQYLVALAGYVLPWLQMAGGAYILYLAWQAMTENEARLDLAGAQRASFLSGFFACVTNPKAIVFFAALFPGFISPDHSIWLQSLIYGFIFVSLDAASIILYALLTLRSFQSPLGRKISVSTLSGIGLFGVGSLLIYKGYKALTPP</sequence>
<evidence type="ECO:0000313" key="8">
    <source>
        <dbReference type="Proteomes" id="UP000244880"/>
    </source>
</evidence>
<keyword evidence="3 6" id="KW-0812">Transmembrane</keyword>
<keyword evidence="4 6" id="KW-1133">Transmembrane helix</keyword>
<reference evidence="7 8" key="1">
    <citation type="submission" date="2018-03" db="EMBL/GenBank/DDBJ databases">
        <authorList>
            <person name="Keele B.F."/>
        </authorList>
    </citation>
    <scope>NUCLEOTIDE SEQUENCE [LARGE SCALE GENOMIC DNA]</scope>
    <source>
        <strain evidence="7 8">CECT 8599</strain>
    </source>
</reference>
<feature type="transmembrane region" description="Helical" evidence="6">
    <location>
        <begin position="176"/>
        <end position="196"/>
    </location>
</feature>
<organism evidence="7 8">
    <name type="scientific">Ascidiaceihabitans donghaensis</name>
    <dbReference type="NCBI Taxonomy" id="1510460"/>
    <lineage>
        <taxon>Bacteria</taxon>
        <taxon>Pseudomonadati</taxon>
        <taxon>Pseudomonadota</taxon>
        <taxon>Alphaproteobacteria</taxon>
        <taxon>Rhodobacterales</taxon>
        <taxon>Paracoccaceae</taxon>
        <taxon>Ascidiaceihabitans</taxon>
    </lineage>
</organism>
<dbReference type="RefSeq" id="WP_108829858.1">
    <property type="nucleotide sequence ID" value="NZ_OMOR01000001.1"/>
</dbReference>
<keyword evidence="5 6" id="KW-0472">Membrane</keyword>
<keyword evidence="8" id="KW-1185">Reference proteome</keyword>
<feature type="transmembrane region" description="Helical" evidence="6">
    <location>
        <begin position="144"/>
        <end position="164"/>
    </location>
</feature>
<name>A0A2R8BIR7_9RHOB</name>
<dbReference type="OrthoDB" id="9804822at2"/>
<comment type="subcellular location">
    <subcellularLocation>
        <location evidence="1">Cell membrane</location>
        <topology evidence="1">Multi-pass membrane protein</topology>
    </subcellularLocation>
</comment>
<dbReference type="PANTHER" id="PTHR30086">
    <property type="entry name" value="ARGININE EXPORTER PROTEIN ARGO"/>
    <property type="match status" value="1"/>
</dbReference>
<evidence type="ECO:0000256" key="5">
    <source>
        <dbReference type="ARBA" id="ARBA00023136"/>
    </source>
</evidence>
<keyword evidence="2" id="KW-1003">Cell membrane</keyword>
<feature type="transmembrane region" description="Helical" evidence="6">
    <location>
        <begin position="108"/>
        <end position="132"/>
    </location>
</feature>
<dbReference type="Pfam" id="PF01810">
    <property type="entry name" value="LysE"/>
    <property type="match status" value="1"/>
</dbReference>
<evidence type="ECO:0000313" key="7">
    <source>
        <dbReference type="EMBL" id="SPH22973.1"/>
    </source>
</evidence>
<evidence type="ECO:0000256" key="6">
    <source>
        <dbReference type="SAM" id="Phobius"/>
    </source>
</evidence>
<dbReference type="GO" id="GO:0005886">
    <property type="term" value="C:plasma membrane"/>
    <property type="evidence" value="ECO:0007669"/>
    <property type="project" value="UniProtKB-SubCell"/>
</dbReference>
<feature type="transmembrane region" description="Helical" evidence="6">
    <location>
        <begin position="63"/>
        <end position="88"/>
    </location>
</feature>
<dbReference type="InterPro" id="IPR001123">
    <property type="entry name" value="LeuE-type"/>
</dbReference>
<gene>
    <name evidence="7" type="primary">rhtB_4</name>
    <name evidence="7" type="ORF">ASD8599_03720</name>
</gene>
<dbReference type="EMBL" id="OMOR01000001">
    <property type="protein sequence ID" value="SPH22973.1"/>
    <property type="molecule type" value="Genomic_DNA"/>
</dbReference>
<accession>A0A2R8BIR7</accession>
<dbReference type="AlphaFoldDB" id="A0A2R8BIR7"/>
<feature type="transmembrane region" description="Helical" evidence="6">
    <location>
        <begin position="37"/>
        <end position="56"/>
    </location>
</feature>
<dbReference type="GO" id="GO:0015171">
    <property type="term" value="F:amino acid transmembrane transporter activity"/>
    <property type="evidence" value="ECO:0007669"/>
    <property type="project" value="TreeGrafter"/>
</dbReference>
<protein>
    <submittedName>
        <fullName evidence="7">Homoserine/homoserine lactone efflux protein</fullName>
    </submittedName>
</protein>
<evidence type="ECO:0000256" key="3">
    <source>
        <dbReference type="ARBA" id="ARBA00022692"/>
    </source>
</evidence>
<evidence type="ECO:0000256" key="2">
    <source>
        <dbReference type="ARBA" id="ARBA00022475"/>
    </source>
</evidence>
<evidence type="ECO:0000256" key="1">
    <source>
        <dbReference type="ARBA" id="ARBA00004651"/>
    </source>
</evidence>
<dbReference type="Proteomes" id="UP000244880">
    <property type="component" value="Unassembled WGS sequence"/>
</dbReference>
<proteinExistence type="predicted"/>
<dbReference type="PANTHER" id="PTHR30086:SF20">
    <property type="entry name" value="ARGININE EXPORTER PROTEIN ARGO-RELATED"/>
    <property type="match status" value="1"/>
</dbReference>